<dbReference type="GO" id="GO:0050661">
    <property type="term" value="F:NADP binding"/>
    <property type="evidence" value="ECO:0007669"/>
    <property type="project" value="InterPro"/>
</dbReference>
<dbReference type="EMBL" id="CP063374">
    <property type="protein sequence ID" value="QOV42251.1"/>
    <property type="molecule type" value="Genomic_DNA"/>
</dbReference>
<feature type="binding site" evidence="8">
    <location>
        <position position="109"/>
    </location>
    <ligand>
        <name>substrate</name>
    </ligand>
</feature>
<feature type="domain" description="Quinate/shikimate 5-dehydrogenase/glutamyl-tRNA reductase" evidence="12">
    <location>
        <begin position="377"/>
        <end position="435"/>
    </location>
</feature>
<evidence type="ECO:0000256" key="1">
    <source>
        <dbReference type="ARBA" id="ARBA00005059"/>
    </source>
</evidence>
<dbReference type="Pfam" id="PF05201">
    <property type="entry name" value="GlutR_N"/>
    <property type="match status" value="1"/>
</dbReference>
<evidence type="ECO:0000256" key="7">
    <source>
        <dbReference type="ARBA" id="ARBA00047464"/>
    </source>
</evidence>
<comment type="subunit">
    <text evidence="8">Homodimer.</text>
</comment>
<dbReference type="Gene3D" id="3.30.460.30">
    <property type="entry name" value="Glutamyl-tRNA reductase, N-terminal domain"/>
    <property type="match status" value="1"/>
</dbReference>
<comment type="catalytic activity">
    <reaction evidence="7 8 9">
        <text>(S)-4-amino-5-oxopentanoate + tRNA(Glu) + NADP(+) = L-glutamyl-tRNA(Glu) + NADPH + H(+)</text>
        <dbReference type="Rhea" id="RHEA:12344"/>
        <dbReference type="Rhea" id="RHEA-COMP:9663"/>
        <dbReference type="Rhea" id="RHEA-COMP:9680"/>
        <dbReference type="ChEBI" id="CHEBI:15378"/>
        <dbReference type="ChEBI" id="CHEBI:57501"/>
        <dbReference type="ChEBI" id="CHEBI:57783"/>
        <dbReference type="ChEBI" id="CHEBI:58349"/>
        <dbReference type="ChEBI" id="CHEBI:78442"/>
        <dbReference type="ChEBI" id="CHEBI:78520"/>
        <dbReference type="EC" id="1.2.1.70"/>
    </reaction>
</comment>
<dbReference type="SUPFAM" id="SSF69075">
    <property type="entry name" value="Glutamyl tRNA-reductase dimerization domain"/>
    <property type="match status" value="1"/>
</dbReference>
<dbReference type="KEGG" id="schf:IPT68_20650"/>
<dbReference type="InterPro" id="IPR000343">
    <property type="entry name" value="4pyrrol_synth_GluRdtase"/>
</dbReference>
<comment type="function">
    <text evidence="8">Catalyzes the NADPH-dependent reduction of glutamyl-tRNA(Glu) to glutamate 1-semialdehyde (GSA).</text>
</comment>
<keyword evidence="15" id="KW-1185">Reference proteome</keyword>
<dbReference type="InterPro" id="IPR036453">
    <property type="entry name" value="GluRdtase_dimer_dom_sf"/>
</dbReference>
<dbReference type="HAMAP" id="MF_00087">
    <property type="entry name" value="Glu_tRNA_reductase"/>
    <property type="match status" value="1"/>
</dbReference>
<dbReference type="Pfam" id="PF01488">
    <property type="entry name" value="Shikimate_DH"/>
    <property type="match status" value="2"/>
</dbReference>
<feature type="region of interest" description="Disordered" evidence="10">
    <location>
        <begin position="281"/>
        <end position="318"/>
    </location>
</feature>
<reference evidence="14 15" key="1">
    <citation type="submission" date="2020-10" db="EMBL/GenBank/DDBJ databases">
        <title>Streptomyces chromofuscus complate genome analysis.</title>
        <authorList>
            <person name="Anwar N."/>
        </authorList>
    </citation>
    <scope>NUCLEOTIDE SEQUENCE [LARGE SCALE GENOMIC DNA]</scope>
    <source>
        <strain evidence="14 15">DSM 40273</strain>
    </source>
</reference>
<gene>
    <name evidence="8" type="primary">hemA</name>
    <name evidence="14" type="ORF">IPT68_20650</name>
</gene>
<feature type="binding site" evidence="8">
    <location>
        <begin position="49"/>
        <end position="52"/>
    </location>
    <ligand>
        <name>substrate</name>
    </ligand>
</feature>
<evidence type="ECO:0000256" key="4">
    <source>
        <dbReference type="ARBA" id="ARBA00022857"/>
    </source>
</evidence>
<dbReference type="SUPFAM" id="SSF51735">
    <property type="entry name" value="NAD(P)-binding Rossmann-fold domains"/>
    <property type="match status" value="1"/>
</dbReference>
<feature type="compositionally biased region" description="Basic and acidic residues" evidence="10">
    <location>
        <begin position="285"/>
        <end position="302"/>
    </location>
</feature>
<evidence type="ECO:0000256" key="9">
    <source>
        <dbReference type="RuleBase" id="RU000584"/>
    </source>
</evidence>
<dbReference type="InterPro" id="IPR018214">
    <property type="entry name" value="GluRdtase_CS"/>
</dbReference>
<evidence type="ECO:0000256" key="5">
    <source>
        <dbReference type="ARBA" id="ARBA00023002"/>
    </source>
</evidence>
<dbReference type="NCBIfam" id="NF000744">
    <property type="entry name" value="PRK00045.1-3"/>
    <property type="match status" value="1"/>
</dbReference>
<dbReference type="InterPro" id="IPR036291">
    <property type="entry name" value="NAD(P)-bd_dom_sf"/>
</dbReference>
<feature type="domain" description="Glutamyl-tRNA reductase N-terminal" evidence="13">
    <location>
        <begin position="6"/>
        <end position="156"/>
    </location>
</feature>
<dbReference type="InterPro" id="IPR006151">
    <property type="entry name" value="Shikm_DH/Glu-tRNA_Rdtase"/>
</dbReference>
<feature type="site" description="Important for activity" evidence="8">
    <location>
        <position position="99"/>
    </location>
</feature>
<dbReference type="UniPathway" id="UPA00251">
    <property type="reaction ID" value="UER00316"/>
</dbReference>
<feature type="active site" description="Nucleophile" evidence="8">
    <location>
        <position position="50"/>
    </location>
</feature>
<keyword evidence="5 8" id="KW-0560">Oxidoreductase</keyword>
<evidence type="ECO:0000256" key="8">
    <source>
        <dbReference type="HAMAP-Rule" id="MF_00087"/>
    </source>
</evidence>
<keyword evidence="6 8" id="KW-0627">Porphyrin biosynthesis</keyword>
<feature type="binding site" evidence="8">
    <location>
        <begin position="192"/>
        <end position="197"/>
    </location>
    <ligand>
        <name>NADP(+)</name>
        <dbReference type="ChEBI" id="CHEBI:58349"/>
    </ligand>
</feature>
<dbReference type="PROSITE" id="PS00747">
    <property type="entry name" value="GLUTR"/>
    <property type="match status" value="1"/>
</dbReference>
<accession>A0A7M2T446</accession>
<comment type="pathway">
    <text evidence="1 8 9">Porphyrin-containing compound metabolism; protoporphyrin-IX biosynthesis; 5-aminolevulinate from L-glutamyl-tRNA(Glu): step 1/2.</text>
</comment>
<dbReference type="SUPFAM" id="SSF69742">
    <property type="entry name" value="Glutamyl tRNA-reductase catalytic, N-terminal domain"/>
    <property type="match status" value="1"/>
</dbReference>
<feature type="binding site" evidence="8">
    <location>
        <begin position="114"/>
        <end position="116"/>
    </location>
    <ligand>
        <name>substrate</name>
    </ligand>
</feature>
<evidence type="ECO:0000256" key="3">
    <source>
        <dbReference type="ARBA" id="ARBA00012970"/>
    </source>
</evidence>
<protein>
    <recommendedName>
        <fullName evidence="3 8">Glutamyl-tRNA reductase</fullName>
        <shortName evidence="8">GluTR</shortName>
        <ecNumber evidence="3 8">1.2.1.70</ecNumber>
    </recommendedName>
</protein>
<dbReference type="CDD" id="cd05213">
    <property type="entry name" value="NAD_bind_Glutamyl_tRNA_reduct"/>
    <property type="match status" value="1"/>
</dbReference>
<dbReference type="Proteomes" id="UP000594008">
    <property type="component" value="Chromosome"/>
</dbReference>
<keyword evidence="4 8" id="KW-0521">NADP</keyword>
<feature type="domain" description="Quinate/shikimate 5-dehydrogenase/glutamyl-tRNA reductase" evidence="12">
    <location>
        <begin position="184"/>
        <end position="281"/>
    </location>
</feature>
<dbReference type="PANTHER" id="PTHR43013">
    <property type="entry name" value="GLUTAMYL-TRNA REDUCTASE"/>
    <property type="match status" value="1"/>
</dbReference>
<dbReference type="EC" id="1.2.1.70" evidence="3 8"/>
<dbReference type="AlphaFoldDB" id="A0A7M2T446"/>
<proteinExistence type="inferred from homology"/>
<dbReference type="Pfam" id="PF00745">
    <property type="entry name" value="GlutR_dimer"/>
    <property type="match status" value="1"/>
</dbReference>
<comment type="similarity">
    <text evidence="2 8 9">Belongs to the glutamyl-tRNA reductase family.</text>
</comment>
<dbReference type="NCBIfam" id="TIGR01035">
    <property type="entry name" value="hemA"/>
    <property type="match status" value="1"/>
</dbReference>
<dbReference type="InterPro" id="IPR015895">
    <property type="entry name" value="4pyrrol_synth_GluRdtase_N"/>
</dbReference>
<feature type="domain" description="Tetrapyrrole biosynthesis glutamyl-tRNA reductase dimerisation" evidence="11">
    <location>
        <begin position="448"/>
        <end position="547"/>
    </location>
</feature>
<feature type="binding site" evidence="8">
    <location>
        <position position="120"/>
    </location>
    <ligand>
        <name>substrate</name>
    </ligand>
</feature>
<dbReference type="InterPro" id="IPR036343">
    <property type="entry name" value="GluRdtase_N_sf"/>
</dbReference>
<dbReference type="FunFam" id="3.30.460.30:FF:000001">
    <property type="entry name" value="Glutamyl-tRNA reductase"/>
    <property type="match status" value="1"/>
</dbReference>
<evidence type="ECO:0000259" key="12">
    <source>
        <dbReference type="Pfam" id="PF01488"/>
    </source>
</evidence>
<evidence type="ECO:0000256" key="10">
    <source>
        <dbReference type="SAM" id="MobiDB-lite"/>
    </source>
</evidence>
<evidence type="ECO:0000256" key="6">
    <source>
        <dbReference type="ARBA" id="ARBA00023244"/>
    </source>
</evidence>
<dbReference type="GO" id="GO:0008883">
    <property type="term" value="F:glutamyl-tRNA reductase activity"/>
    <property type="evidence" value="ECO:0007669"/>
    <property type="project" value="UniProtKB-UniRule"/>
</dbReference>
<comment type="miscellaneous">
    <text evidence="8">During catalysis, the active site Cys acts as a nucleophile attacking the alpha-carbonyl group of tRNA-bound glutamate with the formation of a thioester intermediate between enzyme and glutamate, and the concomitant release of tRNA(Glu). The thioester intermediate is finally reduced by direct hydride transfer from NADPH, to form the product GSA.</text>
</comment>
<evidence type="ECO:0000313" key="15">
    <source>
        <dbReference type="Proteomes" id="UP000594008"/>
    </source>
</evidence>
<sequence length="572" mass="60276">MSLLVVGLSHRSAPVSVLERAALNADAQVKLVQDTVAAEPAAEAAVLATCNRIELYADVDKFHAGVAELSTLLAQHSGVGLEELTPYLYVHYEDRAVHHMFSVACGLDSMVVGEGQILGQIKDSLARAQDLHTAGRLLNDLFQQALRVGKRAHTETGIDRAGQSLVTFGLEQLASGGDVEKWARGKKALVIGAGSMSSLAAATLARAGVDEVVIANRTFDRAERLAQILNQADDADVVARAVPMDSVRAELTRADIAVSCTGATGLVLHAEEIAGAVEGRTGRPARVEKTAEDARTAPKTDVRQTPLPPTPVGADDNCPLDLTAPGFSVMGEAAVAGMDAATLEQHAAWAAGSAVERREAERRTPEVTPELITALAATVATTGRIPERRKPEPVAEAQRPEPVLYLLDLAMPRDIDAAVHRLAGVRLVDIESLAEASADAPMAADVDQVRHIVSDEVAAFGAALRAAHITPTVVALRTMAADVVAGEIARLDGRLPGLDDKQRAEIRQAVHRVVDKLLHAPTVRVKQLAAEPGGAGYADALRTLFDLDAETVASVSRAEDSTENTAQNRGPA</sequence>
<name>A0A7M2T446_STRCW</name>
<evidence type="ECO:0000259" key="11">
    <source>
        <dbReference type="Pfam" id="PF00745"/>
    </source>
</evidence>
<comment type="domain">
    <text evidence="8">Possesses an unusual extended V-shaped dimeric structure with each monomer consisting of three distinct domains arranged along a curved 'spinal' alpha-helix. The N-terminal catalytic domain specifically recognizes the glutamate moiety of the substrate. The second domain is the NADPH-binding domain, and the third C-terminal domain is responsible for dimerization.</text>
</comment>
<dbReference type="RefSeq" id="WP_189701294.1">
    <property type="nucleotide sequence ID" value="NZ_BMTA01000026.1"/>
</dbReference>
<evidence type="ECO:0000259" key="13">
    <source>
        <dbReference type="Pfam" id="PF05201"/>
    </source>
</evidence>
<dbReference type="PANTHER" id="PTHR43013:SF1">
    <property type="entry name" value="GLUTAMYL-TRNA REDUCTASE"/>
    <property type="match status" value="1"/>
</dbReference>
<evidence type="ECO:0000313" key="14">
    <source>
        <dbReference type="EMBL" id="QOV42251.1"/>
    </source>
</evidence>
<dbReference type="Gene3D" id="3.40.50.720">
    <property type="entry name" value="NAD(P)-binding Rossmann-like Domain"/>
    <property type="match status" value="2"/>
</dbReference>
<dbReference type="GO" id="GO:0019353">
    <property type="term" value="P:protoporphyrinogen IX biosynthetic process from glutamate"/>
    <property type="evidence" value="ECO:0007669"/>
    <property type="project" value="TreeGrafter"/>
</dbReference>
<evidence type="ECO:0000256" key="2">
    <source>
        <dbReference type="ARBA" id="ARBA00005916"/>
    </source>
</evidence>
<dbReference type="InterPro" id="IPR015896">
    <property type="entry name" value="4pyrrol_synth_GluRdtase_dimer"/>
</dbReference>
<organism evidence="14 15">
    <name type="scientific">Streptomyces chromofuscus</name>
    <dbReference type="NCBI Taxonomy" id="42881"/>
    <lineage>
        <taxon>Bacteria</taxon>
        <taxon>Bacillati</taxon>
        <taxon>Actinomycetota</taxon>
        <taxon>Actinomycetes</taxon>
        <taxon>Kitasatosporales</taxon>
        <taxon>Streptomycetaceae</taxon>
        <taxon>Streptomyces</taxon>
    </lineage>
</organism>